<dbReference type="EMBL" id="JXYA01000039">
    <property type="protein sequence ID" value="KJZ07304.1"/>
    <property type="molecule type" value="Genomic_DNA"/>
</dbReference>
<dbReference type="AlphaFoldDB" id="A0A0F4QJ05"/>
<organism evidence="2 3">
    <name type="scientific">Pseudoalteromonas rubra</name>
    <dbReference type="NCBI Taxonomy" id="43658"/>
    <lineage>
        <taxon>Bacteria</taxon>
        <taxon>Pseudomonadati</taxon>
        <taxon>Pseudomonadota</taxon>
        <taxon>Gammaproteobacteria</taxon>
        <taxon>Alteromonadales</taxon>
        <taxon>Pseudoalteromonadaceae</taxon>
        <taxon>Pseudoalteromonas</taxon>
    </lineage>
</organism>
<keyword evidence="1" id="KW-1133">Transmembrane helix</keyword>
<protein>
    <recommendedName>
        <fullName evidence="4">DUF2254 domain-containing protein</fullName>
    </recommendedName>
</protein>
<gene>
    <name evidence="2" type="ORF">TW77_16205</name>
</gene>
<dbReference type="OrthoDB" id="2955631at2"/>
<feature type="transmembrane region" description="Helical" evidence="1">
    <location>
        <begin position="20"/>
        <end position="44"/>
    </location>
</feature>
<evidence type="ECO:0000313" key="2">
    <source>
        <dbReference type="EMBL" id="KJZ07304.1"/>
    </source>
</evidence>
<dbReference type="Proteomes" id="UP000033452">
    <property type="component" value="Unassembled WGS sequence"/>
</dbReference>
<evidence type="ECO:0000313" key="3">
    <source>
        <dbReference type="Proteomes" id="UP000033452"/>
    </source>
</evidence>
<reference evidence="2 3" key="1">
    <citation type="journal article" date="2015" name="BMC Genomics">
        <title>Genome mining reveals unlocked bioactive potential of marine Gram-negative bacteria.</title>
        <authorList>
            <person name="Machado H."/>
            <person name="Sonnenschein E.C."/>
            <person name="Melchiorsen J."/>
            <person name="Gram L."/>
        </authorList>
    </citation>
    <scope>NUCLEOTIDE SEQUENCE [LARGE SCALE GENOMIC DNA]</scope>
    <source>
        <strain evidence="2 3">S2471</strain>
    </source>
</reference>
<dbReference type="Pfam" id="PF10011">
    <property type="entry name" value="DUF2254"/>
    <property type="match status" value="1"/>
</dbReference>
<sequence>MFESIQLRGIYLRVINSIGFYPALLVVISMILSIAFVSVEYLGFIQALKVRMAFFLVDTEENARAILTVLIGSVISLTVFSFSMVMVVLNTAGSNLSPRLIPGLVTRKPHQLVLGFYLGTIIFSTIMLINLDKQGSVSDVAKIPSLGILFALLMGLVSLILFVYFIHSISREVQVDNVLDRLFRKTKQGITEVIAQQAKSKGHDLPDVSHWYPLTSLSDGYYKGMDKSRLLKVAKKHNLTLYITIAQSDFVFKGQTILLCNEDIDTQDELHQEINACIIFYVEEYVSDHYSYGLKQISEIAVKALSPGINDPGTAAKAIDILCVLLIRALPLAGYTCIDEEDSEAPAMFCCEPSFERIVFDNLVQIKSYAKSDVFVVCKLIRSVHRVLISVDDPQKQEVLFLYMQSIVCDASAALDNQFDKAKIISALKEVQSTDPEYAEQLLKGLA</sequence>
<proteinExistence type="predicted"/>
<keyword evidence="3" id="KW-1185">Reference proteome</keyword>
<accession>A0A0F4QJ05</accession>
<dbReference type="PATRIC" id="fig|43658.5.peg.3422"/>
<comment type="caution">
    <text evidence="2">The sequence shown here is derived from an EMBL/GenBank/DDBJ whole genome shotgun (WGS) entry which is preliminary data.</text>
</comment>
<feature type="transmembrane region" description="Helical" evidence="1">
    <location>
        <begin position="65"/>
        <end position="92"/>
    </location>
</feature>
<dbReference type="InterPro" id="IPR018723">
    <property type="entry name" value="DUF2254_membrane"/>
</dbReference>
<keyword evidence="1" id="KW-0812">Transmembrane</keyword>
<feature type="transmembrane region" description="Helical" evidence="1">
    <location>
        <begin position="112"/>
        <end position="131"/>
    </location>
</feature>
<feature type="transmembrane region" description="Helical" evidence="1">
    <location>
        <begin position="143"/>
        <end position="166"/>
    </location>
</feature>
<name>A0A0F4QJ05_9GAMM</name>
<dbReference type="RefSeq" id="WP_046006024.1">
    <property type="nucleotide sequence ID" value="NZ_JXYA01000039.1"/>
</dbReference>
<keyword evidence="1" id="KW-0472">Membrane</keyword>
<evidence type="ECO:0000256" key="1">
    <source>
        <dbReference type="SAM" id="Phobius"/>
    </source>
</evidence>
<evidence type="ECO:0008006" key="4">
    <source>
        <dbReference type="Google" id="ProtNLM"/>
    </source>
</evidence>